<sequence length="124" mass="13810">MSIFQAAKEGKIDALRDLLKRGVNIDSQTADKSTALHYATSFQQEEVVRFLLENGVSVNIPNARGLTALHIAANVGNEIIIVLLLEASADPNAKDNGVCIIFFKEKEYNKGKEMFCEIFIYIYL</sequence>
<dbReference type="Pfam" id="PF12796">
    <property type="entry name" value="Ank_2"/>
    <property type="match status" value="1"/>
</dbReference>
<keyword evidence="5" id="KW-1185">Reference proteome</keyword>
<evidence type="ECO:0000313" key="5">
    <source>
        <dbReference type="Proteomes" id="UP001470230"/>
    </source>
</evidence>
<dbReference type="Gene3D" id="1.25.40.20">
    <property type="entry name" value="Ankyrin repeat-containing domain"/>
    <property type="match status" value="2"/>
</dbReference>
<evidence type="ECO:0000313" key="4">
    <source>
        <dbReference type="EMBL" id="KAK8852903.1"/>
    </source>
</evidence>
<dbReference type="InterPro" id="IPR002110">
    <property type="entry name" value="Ankyrin_rpt"/>
</dbReference>
<dbReference type="SMART" id="SM00248">
    <property type="entry name" value="ANK"/>
    <property type="match status" value="2"/>
</dbReference>
<reference evidence="4 5" key="1">
    <citation type="submission" date="2024-04" db="EMBL/GenBank/DDBJ databases">
        <title>Tritrichomonas musculus Genome.</title>
        <authorList>
            <person name="Alves-Ferreira E."/>
            <person name="Grigg M."/>
            <person name="Lorenzi H."/>
            <person name="Galac M."/>
        </authorList>
    </citation>
    <scope>NUCLEOTIDE SEQUENCE [LARGE SCALE GENOMIC DNA]</scope>
    <source>
        <strain evidence="4 5">EAF2021</strain>
    </source>
</reference>
<proteinExistence type="predicted"/>
<dbReference type="Proteomes" id="UP001470230">
    <property type="component" value="Unassembled WGS sequence"/>
</dbReference>
<evidence type="ECO:0000256" key="1">
    <source>
        <dbReference type="ARBA" id="ARBA00022737"/>
    </source>
</evidence>
<dbReference type="PROSITE" id="PS50297">
    <property type="entry name" value="ANK_REP_REGION"/>
    <property type="match status" value="2"/>
</dbReference>
<dbReference type="SUPFAM" id="SSF48403">
    <property type="entry name" value="Ankyrin repeat"/>
    <property type="match status" value="1"/>
</dbReference>
<evidence type="ECO:0000256" key="3">
    <source>
        <dbReference type="PROSITE-ProRule" id="PRU00023"/>
    </source>
</evidence>
<organism evidence="4 5">
    <name type="scientific">Tritrichomonas musculus</name>
    <dbReference type="NCBI Taxonomy" id="1915356"/>
    <lineage>
        <taxon>Eukaryota</taxon>
        <taxon>Metamonada</taxon>
        <taxon>Parabasalia</taxon>
        <taxon>Tritrichomonadida</taxon>
        <taxon>Tritrichomonadidae</taxon>
        <taxon>Tritrichomonas</taxon>
    </lineage>
</organism>
<dbReference type="PANTHER" id="PTHR24171">
    <property type="entry name" value="ANKYRIN REPEAT DOMAIN-CONTAINING PROTEIN 39-RELATED"/>
    <property type="match status" value="1"/>
</dbReference>
<keyword evidence="2 3" id="KW-0040">ANK repeat</keyword>
<protein>
    <recommendedName>
        <fullName evidence="6">Ankyrin repeat protein</fullName>
    </recommendedName>
</protein>
<comment type="caution">
    <text evidence="4">The sequence shown here is derived from an EMBL/GenBank/DDBJ whole genome shotgun (WGS) entry which is preliminary data.</text>
</comment>
<accession>A0ABR2HUT0</accession>
<evidence type="ECO:0008006" key="6">
    <source>
        <dbReference type="Google" id="ProtNLM"/>
    </source>
</evidence>
<dbReference type="EMBL" id="JAPFFF010000023">
    <property type="protein sequence ID" value="KAK8852903.1"/>
    <property type="molecule type" value="Genomic_DNA"/>
</dbReference>
<name>A0ABR2HUT0_9EUKA</name>
<feature type="repeat" description="ANK" evidence="3">
    <location>
        <begin position="64"/>
        <end position="96"/>
    </location>
</feature>
<evidence type="ECO:0000256" key="2">
    <source>
        <dbReference type="ARBA" id="ARBA00023043"/>
    </source>
</evidence>
<feature type="repeat" description="ANK" evidence="3">
    <location>
        <begin position="31"/>
        <end position="63"/>
    </location>
</feature>
<keyword evidence="1" id="KW-0677">Repeat</keyword>
<dbReference type="PROSITE" id="PS50088">
    <property type="entry name" value="ANK_REPEAT"/>
    <property type="match status" value="2"/>
</dbReference>
<dbReference type="InterPro" id="IPR036770">
    <property type="entry name" value="Ankyrin_rpt-contain_sf"/>
</dbReference>
<gene>
    <name evidence="4" type="ORF">M9Y10_017896</name>
</gene>